<evidence type="ECO:0000313" key="3">
    <source>
        <dbReference type="Proteomes" id="UP000076727"/>
    </source>
</evidence>
<dbReference type="AlphaFoldDB" id="A0A165LG50"/>
<accession>A0A165LG50</accession>
<dbReference type="SUPFAM" id="SSF56112">
    <property type="entry name" value="Protein kinase-like (PK-like)"/>
    <property type="match status" value="1"/>
</dbReference>
<dbReference type="EMBL" id="KV429131">
    <property type="protein sequence ID" value="KZT64371.1"/>
    <property type="molecule type" value="Genomic_DNA"/>
</dbReference>
<keyword evidence="3" id="KW-1185">Reference proteome</keyword>
<evidence type="ECO:0000256" key="1">
    <source>
        <dbReference type="SAM" id="MobiDB-lite"/>
    </source>
</evidence>
<organism evidence="2 3">
    <name type="scientific">Daedalea quercina L-15889</name>
    <dbReference type="NCBI Taxonomy" id="1314783"/>
    <lineage>
        <taxon>Eukaryota</taxon>
        <taxon>Fungi</taxon>
        <taxon>Dikarya</taxon>
        <taxon>Basidiomycota</taxon>
        <taxon>Agaricomycotina</taxon>
        <taxon>Agaricomycetes</taxon>
        <taxon>Polyporales</taxon>
        <taxon>Fomitopsis</taxon>
    </lineage>
</organism>
<dbReference type="STRING" id="1314783.A0A165LG50"/>
<protein>
    <recommendedName>
        <fullName evidence="4">Protein kinase domain-containing protein</fullName>
    </recommendedName>
</protein>
<dbReference type="Proteomes" id="UP000076727">
    <property type="component" value="Unassembled WGS sequence"/>
</dbReference>
<reference evidence="2 3" key="1">
    <citation type="journal article" date="2016" name="Mol. Biol. Evol.">
        <title>Comparative Genomics of Early-Diverging Mushroom-Forming Fungi Provides Insights into the Origins of Lignocellulose Decay Capabilities.</title>
        <authorList>
            <person name="Nagy L.G."/>
            <person name="Riley R."/>
            <person name="Tritt A."/>
            <person name="Adam C."/>
            <person name="Daum C."/>
            <person name="Floudas D."/>
            <person name="Sun H."/>
            <person name="Yadav J.S."/>
            <person name="Pangilinan J."/>
            <person name="Larsson K.H."/>
            <person name="Matsuura K."/>
            <person name="Barry K."/>
            <person name="Labutti K."/>
            <person name="Kuo R."/>
            <person name="Ohm R.A."/>
            <person name="Bhattacharya S.S."/>
            <person name="Shirouzu T."/>
            <person name="Yoshinaga Y."/>
            <person name="Martin F.M."/>
            <person name="Grigoriev I.V."/>
            <person name="Hibbett D.S."/>
        </authorList>
    </citation>
    <scope>NUCLEOTIDE SEQUENCE [LARGE SCALE GENOMIC DNA]</scope>
    <source>
        <strain evidence="2 3">L-15889</strain>
    </source>
</reference>
<evidence type="ECO:0000313" key="2">
    <source>
        <dbReference type="EMBL" id="KZT64371.1"/>
    </source>
</evidence>
<sequence>MHAEDLRLTSARKNGVGATKTRKRAIAGRHDSTCGSNVVIRVIIVGDDGRRHLDILRKLARGTKSLMTENHVARLWNEASLDDIVFAISPYIGNSLEDCYRFWPNSSVGETIDMIIQAFEAIVFVHDLGIDLCQSNCLVQWHPESLSTMRVPLSRPRVFLTDFETAYEFPPGLAQEQRTLCGLPYDPFKADVWQLAEVPELDAVLELVYTPDVSARLSAMEARDKLAAVVDDTASIALLIPP</sequence>
<name>A0A165LG50_9APHY</name>
<feature type="region of interest" description="Disordered" evidence="1">
    <location>
        <begin position="1"/>
        <end position="20"/>
    </location>
</feature>
<dbReference type="InterPro" id="IPR011009">
    <property type="entry name" value="Kinase-like_dom_sf"/>
</dbReference>
<evidence type="ECO:0008006" key="4">
    <source>
        <dbReference type="Google" id="ProtNLM"/>
    </source>
</evidence>
<gene>
    <name evidence="2" type="ORF">DAEQUDRAFT_747486</name>
</gene>
<proteinExistence type="predicted"/>
<dbReference type="OrthoDB" id="2985259at2759"/>